<gene>
    <name evidence="1" type="ORF">LCGC14_2056060</name>
</gene>
<accession>A0A0F9HJL7</accession>
<proteinExistence type="predicted"/>
<reference evidence="1" key="1">
    <citation type="journal article" date="2015" name="Nature">
        <title>Complex archaea that bridge the gap between prokaryotes and eukaryotes.</title>
        <authorList>
            <person name="Spang A."/>
            <person name="Saw J.H."/>
            <person name="Jorgensen S.L."/>
            <person name="Zaremba-Niedzwiedzka K."/>
            <person name="Martijn J."/>
            <person name="Lind A.E."/>
            <person name="van Eijk R."/>
            <person name="Schleper C."/>
            <person name="Guy L."/>
            <person name="Ettema T.J."/>
        </authorList>
    </citation>
    <scope>NUCLEOTIDE SEQUENCE</scope>
</reference>
<organism evidence="1">
    <name type="scientific">marine sediment metagenome</name>
    <dbReference type="NCBI Taxonomy" id="412755"/>
    <lineage>
        <taxon>unclassified sequences</taxon>
        <taxon>metagenomes</taxon>
        <taxon>ecological metagenomes</taxon>
    </lineage>
</organism>
<name>A0A0F9HJL7_9ZZZZ</name>
<comment type="caution">
    <text evidence="1">The sequence shown here is derived from an EMBL/GenBank/DDBJ whole genome shotgun (WGS) entry which is preliminary data.</text>
</comment>
<evidence type="ECO:0000313" key="1">
    <source>
        <dbReference type="EMBL" id="KKL75322.1"/>
    </source>
</evidence>
<protein>
    <submittedName>
        <fullName evidence="1">Uncharacterized protein</fullName>
    </submittedName>
</protein>
<sequence>MKEFVINDLLKLRLEDNKTIIYINDIKTIQCKYLLLNESSPDVELFENNVKDLTIDAQSENLNHSLELIDENEITPEVEFWAHSSNLQAWYEHSYNTQLLHSNLSFPLLKRLSKAGDKVAKKIFKEEIMKRFRDGNLNIMVFLIVEGYLDELGIEESDDLYEELDFETRKKLFKRLRETEKRDTFIL</sequence>
<dbReference type="AlphaFoldDB" id="A0A0F9HJL7"/>
<dbReference type="EMBL" id="LAZR01024383">
    <property type="protein sequence ID" value="KKL75322.1"/>
    <property type="molecule type" value="Genomic_DNA"/>
</dbReference>